<reference evidence="3" key="2">
    <citation type="submission" date="2022-04" db="EMBL/GenBank/DDBJ databases">
        <title>Sequencing and genomic assembly of Halococcus dombrowskii.</title>
        <authorList>
            <person name="Lim S.W."/>
            <person name="MacLea K.S."/>
        </authorList>
    </citation>
    <scope>NUCLEOTIDE SEQUENCE</scope>
    <source>
        <strain evidence="3">H4</strain>
    </source>
</reference>
<evidence type="ECO:0000313" key="4">
    <source>
        <dbReference type="Proteomes" id="UP000830542"/>
    </source>
</evidence>
<evidence type="ECO:0000313" key="2">
    <source>
        <dbReference type="EMBL" id="GAA0470090.1"/>
    </source>
</evidence>
<dbReference type="Proteomes" id="UP001500962">
    <property type="component" value="Unassembled WGS sequence"/>
</dbReference>
<gene>
    <name evidence="2" type="ORF">GCM10008985_28810</name>
    <name evidence="3" type="ORF">MUK72_04635</name>
</gene>
<evidence type="ECO:0000313" key="3">
    <source>
        <dbReference type="EMBL" id="UOO95997.1"/>
    </source>
</evidence>
<keyword evidence="1" id="KW-0472">Membrane</keyword>
<reference evidence="2" key="3">
    <citation type="submission" date="2023-12" db="EMBL/GenBank/DDBJ databases">
        <authorList>
            <person name="Sun Q."/>
            <person name="Inoue M."/>
        </authorList>
    </citation>
    <scope>NUCLEOTIDE SEQUENCE</scope>
    <source>
        <strain evidence="2">JCM 12289</strain>
    </source>
</reference>
<dbReference type="GeneID" id="71761109"/>
<organism evidence="2 5">
    <name type="scientific">Halococcus dombrowskii</name>
    <dbReference type="NCBI Taxonomy" id="179637"/>
    <lineage>
        <taxon>Archaea</taxon>
        <taxon>Methanobacteriati</taxon>
        <taxon>Methanobacteriota</taxon>
        <taxon>Stenosarchaea group</taxon>
        <taxon>Halobacteria</taxon>
        <taxon>Halobacteriales</taxon>
        <taxon>Halococcaceae</taxon>
        <taxon>Halococcus</taxon>
    </lineage>
</organism>
<reference evidence="2" key="1">
    <citation type="journal article" date="2014" name="Int. J. Syst. Evol. Microbiol.">
        <title>Complete genome sequence of Corynebacterium casei LMG S-19264T (=DSM 44701T), isolated from a smear-ripened cheese.</title>
        <authorList>
            <consortium name="US DOE Joint Genome Institute (JGI-PGF)"/>
            <person name="Walter F."/>
            <person name="Albersmeier A."/>
            <person name="Kalinowski J."/>
            <person name="Ruckert C."/>
        </authorList>
    </citation>
    <scope>NUCLEOTIDE SEQUENCE</scope>
    <source>
        <strain evidence="2">JCM 12289</strain>
    </source>
</reference>
<dbReference type="EMBL" id="CP095005">
    <property type="protein sequence ID" value="UOO95997.1"/>
    <property type="molecule type" value="Genomic_DNA"/>
</dbReference>
<keyword evidence="1" id="KW-1133">Transmembrane helix</keyword>
<dbReference type="AlphaFoldDB" id="A0AAV3SJ44"/>
<dbReference type="RefSeq" id="WP_244704362.1">
    <property type="nucleotide sequence ID" value="NZ_BAAADN010000046.1"/>
</dbReference>
<name>A0AAV3SJ44_HALDO</name>
<dbReference type="EMBL" id="BAAADN010000046">
    <property type="protein sequence ID" value="GAA0470090.1"/>
    <property type="molecule type" value="Genomic_DNA"/>
</dbReference>
<keyword evidence="1" id="KW-0812">Transmembrane</keyword>
<protein>
    <submittedName>
        <fullName evidence="2">Uncharacterized protein</fullName>
    </submittedName>
</protein>
<dbReference type="Proteomes" id="UP000830542">
    <property type="component" value="Chromosome"/>
</dbReference>
<feature type="transmembrane region" description="Helical" evidence="1">
    <location>
        <begin position="20"/>
        <end position="42"/>
    </location>
</feature>
<dbReference type="KEGG" id="hdo:MUK72_04635"/>
<proteinExistence type="predicted"/>
<evidence type="ECO:0000313" key="5">
    <source>
        <dbReference type="Proteomes" id="UP001500962"/>
    </source>
</evidence>
<keyword evidence="4" id="KW-1185">Reference proteome</keyword>
<accession>A0AAV3SJ44</accession>
<sequence length="176" mass="18612">MSDPSGRERAMAALGTLSSLLAPLLVLAVFAVAAIAVAVFVFDPLMFQAAAGSPGSVVADEASVFESTTSAAGCTPNASDNASIEGYRLLGARHLEITGNVSLPDAADRLTEPTITRRSPGTFVLSIDHRETDAANRSCRGLARYTAKVQLPYGVTDYEFVVRHGTNRTLRVIERS</sequence>
<evidence type="ECO:0000256" key="1">
    <source>
        <dbReference type="SAM" id="Phobius"/>
    </source>
</evidence>